<evidence type="ECO:0000259" key="1">
    <source>
        <dbReference type="PROSITE" id="PS50181"/>
    </source>
</evidence>
<organism evidence="2 3">
    <name type="scientific">Leptotrombidium deliense</name>
    <dbReference type="NCBI Taxonomy" id="299467"/>
    <lineage>
        <taxon>Eukaryota</taxon>
        <taxon>Metazoa</taxon>
        <taxon>Ecdysozoa</taxon>
        <taxon>Arthropoda</taxon>
        <taxon>Chelicerata</taxon>
        <taxon>Arachnida</taxon>
        <taxon>Acari</taxon>
        <taxon>Acariformes</taxon>
        <taxon>Trombidiformes</taxon>
        <taxon>Prostigmata</taxon>
        <taxon>Anystina</taxon>
        <taxon>Parasitengona</taxon>
        <taxon>Trombiculoidea</taxon>
        <taxon>Trombiculidae</taxon>
        <taxon>Leptotrombidium</taxon>
    </lineage>
</organism>
<dbReference type="VEuPathDB" id="VectorBase:LDEU009488"/>
<accession>A0A443S4U7</accession>
<dbReference type="PROSITE" id="PS50181">
    <property type="entry name" value="FBOX"/>
    <property type="match status" value="1"/>
</dbReference>
<dbReference type="Pfam" id="PF12937">
    <property type="entry name" value="F-box-like"/>
    <property type="match status" value="1"/>
</dbReference>
<evidence type="ECO:0000313" key="3">
    <source>
        <dbReference type="Proteomes" id="UP000288716"/>
    </source>
</evidence>
<evidence type="ECO:0000313" key="2">
    <source>
        <dbReference type="EMBL" id="RWS22552.1"/>
    </source>
</evidence>
<dbReference type="InterPro" id="IPR001810">
    <property type="entry name" value="F-box_dom"/>
</dbReference>
<gene>
    <name evidence="2" type="ORF">B4U80_14019</name>
</gene>
<dbReference type="SUPFAM" id="SSF81383">
    <property type="entry name" value="F-box domain"/>
    <property type="match status" value="1"/>
</dbReference>
<reference evidence="2 3" key="1">
    <citation type="journal article" date="2018" name="Gigascience">
        <title>Genomes of trombidid mites reveal novel predicted allergens and laterally-transferred genes associated with secondary metabolism.</title>
        <authorList>
            <person name="Dong X."/>
            <person name="Chaisiri K."/>
            <person name="Xia D."/>
            <person name="Armstrong S.D."/>
            <person name="Fang Y."/>
            <person name="Donnelly M.J."/>
            <person name="Kadowaki T."/>
            <person name="McGarry J.W."/>
            <person name="Darby A.C."/>
            <person name="Makepeace B.L."/>
        </authorList>
    </citation>
    <scope>NUCLEOTIDE SEQUENCE [LARGE SCALE GENOMIC DNA]</scope>
    <source>
        <strain evidence="2">UoL-UT</strain>
    </source>
</reference>
<keyword evidence="3" id="KW-1185">Reference proteome</keyword>
<dbReference type="AlphaFoldDB" id="A0A443S4U7"/>
<dbReference type="Proteomes" id="UP000288716">
    <property type="component" value="Unassembled WGS sequence"/>
</dbReference>
<dbReference type="InterPro" id="IPR036047">
    <property type="entry name" value="F-box-like_dom_sf"/>
</dbReference>
<dbReference type="OrthoDB" id="10257471at2759"/>
<feature type="non-terminal residue" evidence="2">
    <location>
        <position position="165"/>
    </location>
</feature>
<dbReference type="Gene3D" id="1.20.1280.50">
    <property type="match status" value="1"/>
</dbReference>
<proteinExistence type="predicted"/>
<dbReference type="SMART" id="SM00256">
    <property type="entry name" value="FBOX"/>
    <property type="match status" value="1"/>
</dbReference>
<name>A0A443S4U7_9ACAR</name>
<protein>
    <recommendedName>
        <fullName evidence="1">F-box domain-containing protein</fullName>
    </recommendedName>
</protein>
<comment type="caution">
    <text evidence="2">The sequence shown here is derived from an EMBL/GenBank/DDBJ whole genome shotgun (WGS) entry which is preliminary data.</text>
</comment>
<feature type="domain" description="F-box" evidence="1">
    <location>
        <begin position="1"/>
        <end position="36"/>
    </location>
</feature>
<dbReference type="EMBL" id="NCKV01008478">
    <property type="protein sequence ID" value="RWS22552.1"/>
    <property type="molecule type" value="Genomic_DNA"/>
</dbReference>
<sequence>MSINALPTEVLVKIFSYLPIDQRISLRSVCKHWLSLPALNDVAEIYFIANGLWFSRDLLNASISIYLLSEAHFEDDSINDLSEIGEKLATFESVCIHIAHSMPPHPSFDHMSSSYTLARNLIHLLGYCKNLSTLQLNASLMQFSIEQAEQFFERLFQRNSNLKKL</sequence>